<accession>A0A914M2A9</accession>
<sequence length="90" mass="10618">MEEENKCRGNLIERKACDAGPCCEWSIWSEWSNCQINCNNKKRIQNEGGFRQRKRECIFIFFLLKINALNVLENGYKQKIVIPKQPQIVI</sequence>
<dbReference type="Proteomes" id="UP000887563">
    <property type="component" value="Unplaced"/>
</dbReference>
<keyword evidence="1" id="KW-1185">Reference proteome</keyword>
<reference evidence="2" key="1">
    <citation type="submission" date="2022-11" db="UniProtKB">
        <authorList>
            <consortium name="WormBaseParasite"/>
        </authorList>
    </citation>
    <scope>IDENTIFICATION</scope>
</reference>
<protein>
    <submittedName>
        <fullName evidence="2">Candidate secreted effector</fullName>
    </submittedName>
</protein>
<organism evidence="1 2">
    <name type="scientific">Meloidogyne incognita</name>
    <name type="common">Southern root-knot nematode worm</name>
    <name type="synonym">Oxyuris incognita</name>
    <dbReference type="NCBI Taxonomy" id="6306"/>
    <lineage>
        <taxon>Eukaryota</taxon>
        <taxon>Metazoa</taxon>
        <taxon>Ecdysozoa</taxon>
        <taxon>Nematoda</taxon>
        <taxon>Chromadorea</taxon>
        <taxon>Rhabditida</taxon>
        <taxon>Tylenchina</taxon>
        <taxon>Tylenchomorpha</taxon>
        <taxon>Tylenchoidea</taxon>
        <taxon>Meloidogynidae</taxon>
        <taxon>Meloidogyninae</taxon>
        <taxon>Meloidogyne</taxon>
        <taxon>Meloidogyne incognita group</taxon>
    </lineage>
</organism>
<proteinExistence type="predicted"/>
<dbReference type="InterPro" id="IPR036383">
    <property type="entry name" value="TSP1_rpt_sf"/>
</dbReference>
<evidence type="ECO:0000313" key="2">
    <source>
        <dbReference type="WBParaSite" id="Minc3s01065g20363"/>
    </source>
</evidence>
<dbReference type="Gene3D" id="2.20.100.10">
    <property type="entry name" value="Thrombospondin type-1 (TSP1) repeat"/>
    <property type="match status" value="1"/>
</dbReference>
<dbReference type="WBParaSite" id="Minc3s01065g20363">
    <property type="protein sequence ID" value="Minc3s01065g20363"/>
    <property type="gene ID" value="Minc3s01065g20363"/>
</dbReference>
<dbReference type="SUPFAM" id="SSF82895">
    <property type="entry name" value="TSP-1 type 1 repeat"/>
    <property type="match status" value="1"/>
</dbReference>
<name>A0A914M2A9_MELIC</name>
<dbReference type="AlphaFoldDB" id="A0A914M2A9"/>
<evidence type="ECO:0000313" key="1">
    <source>
        <dbReference type="Proteomes" id="UP000887563"/>
    </source>
</evidence>